<keyword evidence="3" id="KW-1185">Reference proteome</keyword>
<feature type="compositionally biased region" description="Basic and acidic residues" evidence="1">
    <location>
        <begin position="163"/>
        <end position="173"/>
    </location>
</feature>
<evidence type="ECO:0000256" key="1">
    <source>
        <dbReference type="SAM" id="MobiDB-lite"/>
    </source>
</evidence>
<reference evidence="2" key="1">
    <citation type="submission" date="2023-06" db="EMBL/GenBank/DDBJ databases">
        <title>Phylogenetic Diversity of Rhizobium strains.</title>
        <authorList>
            <person name="Moura F.T."/>
            <person name="Helene L.C.F."/>
            <person name="Hungria M."/>
        </authorList>
    </citation>
    <scope>NUCLEOTIDE SEQUENCE</scope>
    <source>
        <strain evidence="2">CCGE524</strain>
    </source>
</reference>
<dbReference type="Proteomes" id="UP001172630">
    <property type="component" value="Unassembled WGS sequence"/>
</dbReference>
<sequence length="173" mass="18124">MTDELSGSKGERSHSADISPATDLKNKTTDDIRSMTRITKQASSAALESAGDVVTEQTHFAARQVSGIAAALEKAGAELEGSDQRQVGRYARQIGRSVAGIAKNIEGKDLGQMAIVVENFGRKQPLVFLGIAALAGLTASRFLIASGNRTEKATTAAPSADKLASESKDHPND</sequence>
<accession>A0ABT7KT13</accession>
<name>A0ABT7KT13_9HYPH</name>
<evidence type="ECO:0000313" key="2">
    <source>
        <dbReference type="EMBL" id="MDL2410764.1"/>
    </source>
</evidence>
<comment type="caution">
    <text evidence="2">The sequence shown here is derived from an EMBL/GenBank/DDBJ whole genome shotgun (WGS) entry which is preliminary data.</text>
</comment>
<feature type="compositionally biased region" description="Basic and acidic residues" evidence="1">
    <location>
        <begin position="24"/>
        <end position="33"/>
    </location>
</feature>
<dbReference type="EMBL" id="JARFYN010000107">
    <property type="protein sequence ID" value="MDL2410764.1"/>
    <property type="molecule type" value="Genomic_DNA"/>
</dbReference>
<feature type="region of interest" description="Disordered" evidence="1">
    <location>
        <begin position="1"/>
        <end position="33"/>
    </location>
</feature>
<organism evidence="2 3">
    <name type="scientific">Rhizobium calliandrae</name>
    <dbReference type="NCBI Taxonomy" id="1312182"/>
    <lineage>
        <taxon>Bacteria</taxon>
        <taxon>Pseudomonadati</taxon>
        <taxon>Pseudomonadota</taxon>
        <taxon>Alphaproteobacteria</taxon>
        <taxon>Hyphomicrobiales</taxon>
        <taxon>Rhizobiaceae</taxon>
        <taxon>Rhizobium/Agrobacterium group</taxon>
        <taxon>Rhizobium</taxon>
    </lineage>
</organism>
<evidence type="ECO:0000313" key="3">
    <source>
        <dbReference type="Proteomes" id="UP001172630"/>
    </source>
</evidence>
<dbReference type="RefSeq" id="WP_285884730.1">
    <property type="nucleotide sequence ID" value="NZ_JARFYN010000107.1"/>
</dbReference>
<protein>
    <submittedName>
        <fullName evidence="2">Nutrient deprivation-induced protein</fullName>
    </submittedName>
</protein>
<proteinExistence type="predicted"/>
<gene>
    <name evidence="2" type="ORF">PY650_35500</name>
</gene>
<feature type="region of interest" description="Disordered" evidence="1">
    <location>
        <begin position="148"/>
        <end position="173"/>
    </location>
</feature>